<gene>
    <name evidence="1" type="ORF">SASPL_106546</name>
</gene>
<comment type="caution">
    <text evidence="1">The sequence shown here is derived from an EMBL/GenBank/DDBJ whole genome shotgun (WGS) entry which is preliminary data.</text>
</comment>
<dbReference type="EMBL" id="PNBA02000002">
    <property type="protein sequence ID" value="KAG6434902.1"/>
    <property type="molecule type" value="Genomic_DNA"/>
</dbReference>
<accession>A0A8X8YQV3</accession>
<protein>
    <submittedName>
        <fullName evidence="1">Uncharacterized protein</fullName>
    </submittedName>
</protein>
<dbReference type="GO" id="GO:0003677">
    <property type="term" value="F:DNA binding"/>
    <property type="evidence" value="ECO:0007669"/>
    <property type="project" value="InterPro"/>
</dbReference>
<evidence type="ECO:0000313" key="1">
    <source>
        <dbReference type="EMBL" id="KAG6434902.1"/>
    </source>
</evidence>
<sequence>MKNHASPLKIEFTTRRSTYEMKIETTTSEMKMTFTHFYDFVKSSHLTSIFTTFKKKAKLFFTRSSLAAEAQRSHLKLNCSSSKKAAAINSNCEFPADNSPCITRLLAEILRDPVFKINDDRSTFIPWSGYGRVTVRGVDGEVRSFPLRATVSSGDGDIADPAAAAEEIAFCRASSRFGLGLYLYHQD</sequence>
<dbReference type="AlphaFoldDB" id="A0A8X8YQV3"/>
<organism evidence="1">
    <name type="scientific">Salvia splendens</name>
    <name type="common">Scarlet sage</name>
    <dbReference type="NCBI Taxonomy" id="180675"/>
    <lineage>
        <taxon>Eukaryota</taxon>
        <taxon>Viridiplantae</taxon>
        <taxon>Streptophyta</taxon>
        <taxon>Embryophyta</taxon>
        <taxon>Tracheophyta</taxon>
        <taxon>Spermatophyta</taxon>
        <taxon>Magnoliopsida</taxon>
        <taxon>eudicotyledons</taxon>
        <taxon>Gunneridae</taxon>
        <taxon>Pentapetalae</taxon>
        <taxon>asterids</taxon>
        <taxon>lamiids</taxon>
        <taxon>Lamiales</taxon>
        <taxon>Lamiaceae</taxon>
        <taxon>Nepetoideae</taxon>
        <taxon>Mentheae</taxon>
        <taxon>Salviinae</taxon>
        <taxon>Salvia</taxon>
        <taxon>Salvia subgen. Calosphace</taxon>
        <taxon>core Calosphace</taxon>
    </lineage>
</organism>
<proteinExistence type="predicted"/>
<evidence type="ECO:0000313" key="2">
    <source>
        <dbReference type="Proteomes" id="UP000298416"/>
    </source>
</evidence>
<reference evidence="1" key="1">
    <citation type="submission" date="2018-01" db="EMBL/GenBank/DDBJ databases">
        <authorList>
            <person name="Mao J.F."/>
        </authorList>
    </citation>
    <scope>NUCLEOTIDE SEQUENCE</scope>
    <source>
        <strain evidence="1">Huo1</strain>
        <tissue evidence="1">Leaf</tissue>
    </source>
</reference>
<dbReference type="PANTHER" id="PTHR34050">
    <property type="entry name" value="DNA REPAIR RAD52-LIKE PROTEIN 2, CHLOROPLASTIC"/>
    <property type="match status" value="1"/>
</dbReference>
<dbReference type="PANTHER" id="PTHR34050:SF3">
    <property type="entry name" value="DNA REPAIR RAD52-LIKE PROTEIN 2, CHLOROPLASTIC"/>
    <property type="match status" value="1"/>
</dbReference>
<dbReference type="GO" id="GO:0000724">
    <property type="term" value="P:double-strand break repair via homologous recombination"/>
    <property type="evidence" value="ECO:0007669"/>
    <property type="project" value="InterPro"/>
</dbReference>
<reference evidence="1" key="2">
    <citation type="submission" date="2020-08" db="EMBL/GenBank/DDBJ databases">
        <title>Plant Genome Project.</title>
        <authorList>
            <person name="Zhang R.-G."/>
        </authorList>
    </citation>
    <scope>NUCLEOTIDE SEQUENCE</scope>
    <source>
        <strain evidence="1">Huo1</strain>
        <tissue evidence="1">Leaf</tissue>
    </source>
</reference>
<dbReference type="InterPro" id="IPR037489">
    <property type="entry name" value="RAD52-like"/>
</dbReference>
<name>A0A8X8YQV3_SALSN</name>
<keyword evidence="2" id="KW-1185">Reference proteome</keyword>
<dbReference type="Proteomes" id="UP000298416">
    <property type="component" value="Unassembled WGS sequence"/>
</dbReference>